<dbReference type="InterPro" id="IPR000847">
    <property type="entry name" value="LysR_HTH_N"/>
</dbReference>
<dbReference type="InterPro" id="IPR036390">
    <property type="entry name" value="WH_DNA-bd_sf"/>
</dbReference>
<dbReference type="SUPFAM" id="SSF53850">
    <property type="entry name" value="Periplasmic binding protein-like II"/>
    <property type="match status" value="1"/>
</dbReference>
<organism evidence="5 6">
    <name type="scientific">Legionella geestiana</name>
    <dbReference type="NCBI Taxonomy" id="45065"/>
    <lineage>
        <taxon>Bacteria</taxon>
        <taxon>Pseudomonadati</taxon>
        <taxon>Pseudomonadota</taxon>
        <taxon>Gammaproteobacteria</taxon>
        <taxon>Legionellales</taxon>
        <taxon>Legionellaceae</taxon>
        <taxon>Legionella</taxon>
    </lineage>
</organism>
<evidence type="ECO:0000256" key="4">
    <source>
        <dbReference type="ARBA" id="ARBA00023163"/>
    </source>
</evidence>
<proteinExistence type="inferred from homology"/>
<accession>A0A0W0TXV0</accession>
<evidence type="ECO:0000256" key="3">
    <source>
        <dbReference type="ARBA" id="ARBA00023125"/>
    </source>
</evidence>
<dbReference type="PANTHER" id="PTHR30579">
    <property type="entry name" value="TRANSCRIPTIONAL REGULATOR"/>
    <property type="match status" value="1"/>
</dbReference>
<protein>
    <submittedName>
        <fullName evidence="5">LysR family transcriptional regulator</fullName>
    </submittedName>
</protein>
<keyword evidence="3" id="KW-0238">DNA-binding</keyword>
<keyword evidence="4" id="KW-0804">Transcription</keyword>
<dbReference type="GO" id="GO:0003677">
    <property type="term" value="F:DNA binding"/>
    <property type="evidence" value="ECO:0007669"/>
    <property type="project" value="UniProtKB-KW"/>
</dbReference>
<dbReference type="PROSITE" id="PS50931">
    <property type="entry name" value="HTH_LYSR"/>
    <property type="match status" value="1"/>
</dbReference>
<dbReference type="Gene3D" id="3.40.190.10">
    <property type="entry name" value="Periplasmic binding protein-like II"/>
    <property type="match status" value="2"/>
</dbReference>
<dbReference type="Gene3D" id="1.10.10.10">
    <property type="entry name" value="Winged helix-like DNA-binding domain superfamily/Winged helix DNA-binding domain"/>
    <property type="match status" value="1"/>
</dbReference>
<comment type="similarity">
    <text evidence="1">Belongs to the LysR transcriptional regulatory family.</text>
</comment>
<dbReference type="Pfam" id="PF03466">
    <property type="entry name" value="LysR_substrate"/>
    <property type="match status" value="1"/>
</dbReference>
<dbReference type="GO" id="GO:0003700">
    <property type="term" value="F:DNA-binding transcription factor activity"/>
    <property type="evidence" value="ECO:0007669"/>
    <property type="project" value="InterPro"/>
</dbReference>
<comment type="caution">
    <text evidence="5">The sequence shown here is derived from an EMBL/GenBank/DDBJ whole genome shotgun (WGS) entry which is preliminary data.</text>
</comment>
<dbReference type="Proteomes" id="UP000054785">
    <property type="component" value="Unassembled WGS sequence"/>
</dbReference>
<dbReference type="STRING" id="45065.Lgee_1065"/>
<name>A0A0W0TXV0_9GAMM</name>
<dbReference type="SUPFAM" id="SSF46785">
    <property type="entry name" value="Winged helix' DNA-binding domain"/>
    <property type="match status" value="1"/>
</dbReference>
<dbReference type="PATRIC" id="fig|45065.4.peg.1139"/>
<dbReference type="InterPro" id="IPR050176">
    <property type="entry name" value="LTTR"/>
</dbReference>
<evidence type="ECO:0000256" key="1">
    <source>
        <dbReference type="ARBA" id="ARBA00009437"/>
    </source>
</evidence>
<dbReference type="EMBL" id="LNYC01000037">
    <property type="protein sequence ID" value="KTD00153.1"/>
    <property type="molecule type" value="Genomic_DNA"/>
</dbReference>
<dbReference type="FunFam" id="1.10.10.10:FF:000001">
    <property type="entry name" value="LysR family transcriptional regulator"/>
    <property type="match status" value="1"/>
</dbReference>
<sequence>MSLDTITLQCFLTVAETRSFTKAAHRVGRTQSAISQQIAKLENLLETPLIQRGRELSLTTEGEIFLGYAKKIYELHRESIDRFKEPELRGELRFGLPEDFATMMLSEVLVEFSRLHPRVVLNVECELTLNLLERFHQGDFDLILIKNTHPDTFSEGTTVASEPVDWVGKGELLSSLNADTPIPLILSPAPCVYRENVIGALDEHHLRWRLAFSSASYAGKMAAARAGLGITAIQRSMVPAFLDRLETDFLPGLNDVHIALLKKSEKNPAVQSLEYFILKKLKQQGMLKTHDLPGSVF</sequence>
<evidence type="ECO:0000313" key="6">
    <source>
        <dbReference type="Proteomes" id="UP000054785"/>
    </source>
</evidence>
<evidence type="ECO:0000313" key="5">
    <source>
        <dbReference type="EMBL" id="KTD00153.1"/>
    </source>
</evidence>
<dbReference type="Pfam" id="PF00126">
    <property type="entry name" value="HTH_1"/>
    <property type="match status" value="1"/>
</dbReference>
<dbReference type="InterPro" id="IPR036388">
    <property type="entry name" value="WH-like_DNA-bd_sf"/>
</dbReference>
<keyword evidence="6" id="KW-1185">Reference proteome</keyword>
<gene>
    <name evidence="5" type="ORF">Lgee_1065</name>
</gene>
<dbReference type="RefSeq" id="WP_051550985.1">
    <property type="nucleotide sequence ID" value="NZ_CAAAHN010000001.1"/>
</dbReference>
<reference evidence="5 6" key="1">
    <citation type="submission" date="2015-11" db="EMBL/GenBank/DDBJ databases">
        <title>Genomic analysis of 38 Legionella species identifies large and diverse effector repertoires.</title>
        <authorList>
            <person name="Burstein D."/>
            <person name="Amaro F."/>
            <person name="Zusman T."/>
            <person name="Lifshitz Z."/>
            <person name="Cohen O."/>
            <person name="Gilbert J.A."/>
            <person name="Pupko T."/>
            <person name="Shuman H.A."/>
            <person name="Segal G."/>
        </authorList>
    </citation>
    <scope>NUCLEOTIDE SEQUENCE [LARGE SCALE GENOMIC DNA]</scope>
    <source>
        <strain evidence="5 6">ATCC 49504</strain>
    </source>
</reference>
<dbReference type="PANTHER" id="PTHR30579:SF7">
    <property type="entry name" value="HTH-TYPE TRANSCRIPTIONAL REGULATOR LRHA-RELATED"/>
    <property type="match status" value="1"/>
</dbReference>
<dbReference type="PRINTS" id="PR00039">
    <property type="entry name" value="HTHLYSR"/>
</dbReference>
<dbReference type="AlphaFoldDB" id="A0A0W0TXV0"/>
<dbReference type="OrthoDB" id="5723059at2"/>
<keyword evidence="2" id="KW-0805">Transcription regulation</keyword>
<dbReference type="InterPro" id="IPR005119">
    <property type="entry name" value="LysR_subst-bd"/>
</dbReference>
<evidence type="ECO:0000256" key="2">
    <source>
        <dbReference type="ARBA" id="ARBA00023015"/>
    </source>
</evidence>